<evidence type="ECO:0000313" key="1">
    <source>
        <dbReference type="EMBL" id="ODM87458.1"/>
    </source>
</evidence>
<dbReference type="AlphaFoldDB" id="A0A1D2M3A3"/>
<proteinExistence type="predicted"/>
<dbReference type="EMBL" id="LJIJ01005258">
    <property type="protein sequence ID" value="ODM87458.1"/>
    <property type="molecule type" value="Genomic_DNA"/>
</dbReference>
<evidence type="ECO:0000313" key="2">
    <source>
        <dbReference type="Proteomes" id="UP000094527"/>
    </source>
</evidence>
<keyword evidence="2" id="KW-1185">Reference proteome</keyword>
<comment type="caution">
    <text evidence="1">The sequence shown here is derived from an EMBL/GenBank/DDBJ whole genome shotgun (WGS) entry which is preliminary data.</text>
</comment>
<organism evidence="1 2">
    <name type="scientific">Orchesella cincta</name>
    <name type="common">Springtail</name>
    <name type="synonym">Podura cincta</name>
    <dbReference type="NCBI Taxonomy" id="48709"/>
    <lineage>
        <taxon>Eukaryota</taxon>
        <taxon>Metazoa</taxon>
        <taxon>Ecdysozoa</taxon>
        <taxon>Arthropoda</taxon>
        <taxon>Hexapoda</taxon>
        <taxon>Collembola</taxon>
        <taxon>Entomobryomorpha</taxon>
        <taxon>Entomobryoidea</taxon>
        <taxon>Orchesellidae</taxon>
        <taxon>Orchesellinae</taxon>
        <taxon>Orchesella</taxon>
    </lineage>
</organism>
<accession>A0A1D2M3A3</accession>
<reference evidence="1 2" key="1">
    <citation type="journal article" date="2016" name="Genome Biol. Evol.">
        <title>Gene Family Evolution Reflects Adaptation to Soil Environmental Stressors in the Genome of the Collembolan Orchesella cincta.</title>
        <authorList>
            <person name="Faddeeva-Vakhrusheva A."/>
            <person name="Derks M.F."/>
            <person name="Anvar S.Y."/>
            <person name="Agamennone V."/>
            <person name="Suring W."/>
            <person name="Smit S."/>
            <person name="van Straalen N.M."/>
            <person name="Roelofs D."/>
        </authorList>
    </citation>
    <scope>NUCLEOTIDE SEQUENCE [LARGE SCALE GENOMIC DNA]</scope>
    <source>
        <tissue evidence="1">Mixed pool</tissue>
    </source>
</reference>
<protein>
    <submittedName>
        <fullName evidence="1">Uncharacterized protein</fullName>
    </submittedName>
</protein>
<sequence>MEGMWFMHQLTAAACYKVAESKSRWVTDYHLAFRNDWTEVLREWWVQPSESNYGLLFGDMELHSAIVNLRSCAQVAFTRLGIQDRMFPRPLTLDDEDGLVGGDLNSKIGHELLL</sequence>
<dbReference type="Proteomes" id="UP000094527">
    <property type="component" value="Unassembled WGS sequence"/>
</dbReference>
<name>A0A1D2M3A3_ORCCI</name>
<gene>
    <name evidence="1" type="ORF">Ocin01_19224</name>
</gene>